<feature type="region of interest" description="Disordered" evidence="5">
    <location>
        <begin position="1"/>
        <end position="286"/>
    </location>
</feature>
<feature type="domain" description="Plus3" evidence="6">
    <location>
        <begin position="289"/>
        <end position="432"/>
    </location>
</feature>
<dbReference type="SUPFAM" id="SSF159042">
    <property type="entry name" value="Plus3-like"/>
    <property type="match status" value="1"/>
</dbReference>
<proteinExistence type="predicted"/>
<feature type="compositionally biased region" description="Acidic residues" evidence="5">
    <location>
        <begin position="53"/>
        <end position="62"/>
    </location>
</feature>
<dbReference type="STRING" id="2018661.A0A2A2K1Q8"/>
<feature type="compositionally biased region" description="Basic and acidic residues" evidence="5">
    <location>
        <begin position="277"/>
        <end position="286"/>
    </location>
</feature>
<dbReference type="InterPro" id="IPR036128">
    <property type="entry name" value="Plus3-like_sf"/>
</dbReference>
<feature type="compositionally biased region" description="Basic and acidic residues" evidence="5">
    <location>
        <begin position="107"/>
        <end position="143"/>
    </location>
</feature>
<dbReference type="Pfam" id="PF03126">
    <property type="entry name" value="Plus-3"/>
    <property type="match status" value="1"/>
</dbReference>
<evidence type="ECO:0000313" key="8">
    <source>
        <dbReference type="Proteomes" id="UP000218231"/>
    </source>
</evidence>
<dbReference type="SMART" id="SM00719">
    <property type="entry name" value="Plus3"/>
    <property type="match status" value="1"/>
</dbReference>
<protein>
    <recommendedName>
        <fullName evidence="6">Plus3 domain-containing protein</fullName>
    </recommendedName>
</protein>
<reference evidence="7 8" key="1">
    <citation type="journal article" date="2017" name="Curr. Biol.">
        <title>Genome architecture and evolution of a unichromosomal asexual nematode.</title>
        <authorList>
            <person name="Fradin H."/>
            <person name="Zegar C."/>
            <person name="Gutwein M."/>
            <person name="Lucas J."/>
            <person name="Kovtun M."/>
            <person name="Corcoran D."/>
            <person name="Baugh L.R."/>
            <person name="Kiontke K."/>
            <person name="Gunsalus K."/>
            <person name="Fitch D.H."/>
            <person name="Piano F."/>
        </authorList>
    </citation>
    <scope>NUCLEOTIDE SEQUENCE [LARGE SCALE GENOMIC DNA]</scope>
    <source>
        <strain evidence="7">PF1309</strain>
    </source>
</reference>
<feature type="compositionally biased region" description="Basic residues" evidence="5">
    <location>
        <begin position="37"/>
        <end position="46"/>
    </location>
</feature>
<dbReference type="GO" id="GO:0016593">
    <property type="term" value="C:Cdc73/Paf1 complex"/>
    <property type="evidence" value="ECO:0007669"/>
    <property type="project" value="TreeGrafter"/>
</dbReference>
<comment type="caution">
    <text evidence="7">The sequence shown here is derived from an EMBL/GenBank/DDBJ whole genome shotgun (WGS) entry which is preliminary data.</text>
</comment>
<feature type="compositionally biased region" description="Low complexity" evidence="5">
    <location>
        <begin position="251"/>
        <end position="276"/>
    </location>
</feature>
<comment type="subcellular location">
    <subcellularLocation>
        <location evidence="1">Nucleus</location>
    </subcellularLocation>
</comment>
<evidence type="ECO:0000256" key="5">
    <source>
        <dbReference type="SAM" id="MobiDB-lite"/>
    </source>
</evidence>
<gene>
    <name evidence="7" type="ORF">WR25_24117</name>
</gene>
<name>A0A2A2K1Q8_9BILA</name>
<dbReference type="PROSITE" id="PS51360">
    <property type="entry name" value="PLUS3"/>
    <property type="match status" value="1"/>
</dbReference>
<evidence type="ECO:0000256" key="3">
    <source>
        <dbReference type="ARBA" id="ARBA00023163"/>
    </source>
</evidence>
<sequence>MSSSSSSSSSESESSDEEKKMSSNSSSESSSSSIEAKKKKVGRKPKTIQSESDASDNEEEEESTSKQRKRKQPATTSSARRVPVSKRTRNMSDGDHIDDEIFEDEEDKRRVMAMSEKEREQEIFNRMEQLETKKAREQIEKKLAAKNAASSSTKPTRSSKKRGSDSEGEDGGGSAASSPRRAKGSSDSEEDLDFHRPSEVAKKKKQKDAMATLRQQRLEKEKKNAKKAKASGALSLDAVFGKDEEDESDSDSSSSSSSSASSRSSSSKKSSASSKGSGDEESKPPAKEVELLQELVPARLSRFKCSKIVHAPFFKQVVVGCYIRIGVGPMGGGQSRYQIMEIVNVVETAKVYALEDTKTNKVREDSSAIAGCRGFVLRFGKKERVYRLEFISNSPFSQAEFEEWYAVNKMEGTLPRVDHIEKKKKDIDEAMTHRYTDTEIEQIVKEKSRFVQAPRNLAMIKGDLMKKKVRLFIIYSNFLITDNEGLNEEVAKCSARDSVREMERDLVS</sequence>
<dbReference type="Gene3D" id="3.90.70.200">
    <property type="entry name" value="Plus-3 domain"/>
    <property type="match status" value="1"/>
</dbReference>
<evidence type="ECO:0000256" key="1">
    <source>
        <dbReference type="ARBA" id="ARBA00004123"/>
    </source>
</evidence>
<evidence type="ECO:0000313" key="7">
    <source>
        <dbReference type="EMBL" id="PAV67861.1"/>
    </source>
</evidence>
<feature type="compositionally biased region" description="Low complexity" evidence="5">
    <location>
        <begin position="145"/>
        <end position="156"/>
    </location>
</feature>
<keyword evidence="3" id="KW-0804">Transcription</keyword>
<feature type="compositionally biased region" description="Low complexity" evidence="5">
    <location>
        <begin position="1"/>
        <end position="12"/>
    </location>
</feature>
<evidence type="ECO:0000256" key="4">
    <source>
        <dbReference type="ARBA" id="ARBA00023242"/>
    </source>
</evidence>
<keyword evidence="8" id="KW-1185">Reference proteome</keyword>
<dbReference type="PANTHER" id="PTHR13115:SF8">
    <property type="entry name" value="RNA POLYMERASE-ASSOCIATED PROTEIN RTF1 HOMOLOG"/>
    <property type="match status" value="1"/>
</dbReference>
<dbReference type="InterPro" id="IPR004343">
    <property type="entry name" value="Plus-3_dom"/>
</dbReference>
<dbReference type="GO" id="GO:1990269">
    <property type="term" value="F:RNA polymerase II C-terminal domain phosphoserine binding"/>
    <property type="evidence" value="ECO:0007669"/>
    <property type="project" value="TreeGrafter"/>
</dbReference>
<accession>A0A2A2K1Q8</accession>
<evidence type="ECO:0000259" key="6">
    <source>
        <dbReference type="PROSITE" id="PS51360"/>
    </source>
</evidence>
<dbReference type="GO" id="GO:0003677">
    <property type="term" value="F:DNA binding"/>
    <property type="evidence" value="ECO:0007669"/>
    <property type="project" value="InterPro"/>
</dbReference>
<feature type="compositionally biased region" description="Low complexity" evidence="5">
    <location>
        <begin position="22"/>
        <end position="34"/>
    </location>
</feature>
<keyword evidence="4" id="KW-0539">Nucleus</keyword>
<dbReference type="AlphaFoldDB" id="A0A2A2K1Q8"/>
<feature type="compositionally biased region" description="Acidic residues" evidence="5">
    <location>
        <begin position="96"/>
        <end position="106"/>
    </location>
</feature>
<organism evidence="7 8">
    <name type="scientific">Diploscapter pachys</name>
    <dbReference type="NCBI Taxonomy" id="2018661"/>
    <lineage>
        <taxon>Eukaryota</taxon>
        <taxon>Metazoa</taxon>
        <taxon>Ecdysozoa</taxon>
        <taxon>Nematoda</taxon>
        <taxon>Chromadorea</taxon>
        <taxon>Rhabditida</taxon>
        <taxon>Rhabditina</taxon>
        <taxon>Rhabditomorpha</taxon>
        <taxon>Rhabditoidea</taxon>
        <taxon>Rhabditidae</taxon>
        <taxon>Diploscapter</taxon>
    </lineage>
</organism>
<dbReference type="PANTHER" id="PTHR13115">
    <property type="entry name" value="RNA POLYMERASE-ASSOCIATED PROTEIN RTF1 HOMOLOG"/>
    <property type="match status" value="1"/>
</dbReference>
<evidence type="ECO:0000256" key="2">
    <source>
        <dbReference type="ARBA" id="ARBA00023015"/>
    </source>
</evidence>
<dbReference type="EMBL" id="LIAE01009873">
    <property type="protein sequence ID" value="PAV67861.1"/>
    <property type="molecule type" value="Genomic_DNA"/>
</dbReference>
<dbReference type="OrthoDB" id="166375at2759"/>
<dbReference type="Proteomes" id="UP000218231">
    <property type="component" value="Unassembled WGS sequence"/>
</dbReference>
<keyword evidence="2" id="KW-0805">Transcription regulation</keyword>